<keyword evidence="7" id="KW-0813">Transport</keyword>
<evidence type="ECO:0000256" key="4">
    <source>
        <dbReference type="ARBA" id="ARBA00022989"/>
    </source>
</evidence>
<keyword evidence="6 7" id="KW-0968">Cytoplasmic vesicle</keyword>
<keyword evidence="8" id="KW-0175">Coiled coil</keyword>
<dbReference type="InterPro" id="IPR007273">
    <property type="entry name" value="SCAMP"/>
</dbReference>
<feature type="coiled-coil region" evidence="8">
    <location>
        <begin position="18"/>
        <end position="48"/>
    </location>
</feature>
<dbReference type="Pfam" id="PF04144">
    <property type="entry name" value="SCAMP"/>
    <property type="match status" value="1"/>
</dbReference>
<dbReference type="EMBL" id="JBBPBM010000022">
    <property type="protein sequence ID" value="KAK8547480.1"/>
    <property type="molecule type" value="Genomic_DNA"/>
</dbReference>
<evidence type="ECO:0000256" key="8">
    <source>
        <dbReference type="SAM" id="Coils"/>
    </source>
</evidence>
<evidence type="ECO:0000256" key="5">
    <source>
        <dbReference type="ARBA" id="ARBA00023136"/>
    </source>
</evidence>
<comment type="similarity">
    <text evidence="2 7">Belongs to the SCAMP family.</text>
</comment>
<keyword evidence="3 7" id="KW-0812">Transmembrane</keyword>
<evidence type="ECO:0000256" key="2">
    <source>
        <dbReference type="ARBA" id="ARBA00010482"/>
    </source>
</evidence>
<evidence type="ECO:0000313" key="9">
    <source>
        <dbReference type="EMBL" id="KAK8547480.1"/>
    </source>
</evidence>
<comment type="subcellular location">
    <subcellularLocation>
        <location evidence="7">Cell membrane</location>
        <topology evidence="7">Multi-pass membrane protein</topology>
    </subcellularLocation>
    <subcellularLocation>
        <location evidence="7">Cytoplasmic vesicle</location>
        <location evidence="7">Secretory vesicle membrane</location>
        <topology evidence="7">Multi-pass membrane protein</topology>
    </subcellularLocation>
</comment>
<name>A0ABR2DV63_9ROSI</name>
<evidence type="ECO:0000256" key="3">
    <source>
        <dbReference type="ARBA" id="ARBA00022692"/>
    </source>
</evidence>
<organism evidence="9 10">
    <name type="scientific">Hibiscus sabdariffa</name>
    <name type="common">roselle</name>
    <dbReference type="NCBI Taxonomy" id="183260"/>
    <lineage>
        <taxon>Eukaryota</taxon>
        <taxon>Viridiplantae</taxon>
        <taxon>Streptophyta</taxon>
        <taxon>Embryophyta</taxon>
        <taxon>Tracheophyta</taxon>
        <taxon>Spermatophyta</taxon>
        <taxon>Magnoliopsida</taxon>
        <taxon>eudicotyledons</taxon>
        <taxon>Gunneridae</taxon>
        <taxon>Pentapetalae</taxon>
        <taxon>rosids</taxon>
        <taxon>malvids</taxon>
        <taxon>Malvales</taxon>
        <taxon>Malvaceae</taxon>
        <taxon>Malvoideae</taxon>
        <taxon>Hibiscus</taxon>
    </lineage>
</organism>
<accession>A0ABR2DV63</accession>
<feature type="transmembrane region" description="Helical" evidence="7">
    <location>
        <begin position="149"/>
        <end position="177"/>
    </location>
</feature>
<proteinExistence type="inferred from homology"/>
<dbReference type="PANTHER" id="PTHR10687:SF51">
    <property type="entry name" value="SECRETORY CARRIER-ASSOCIATED MEMBRANE PROTEIN"/>
    <property type="match status" value="1"/>
</dbReference>
<evidence type="ECO:0000256" key="6">
    <source>
        <dbReference type="ARBA" id="ARBA00023329"/>
    </source>
</evidence>
<keyword evidence="4 7" id="KW-1133">Transmembrane helix</keyword>
<feature type="transmembrane region" description="Helical" evidence="7">
    <location>
        <begin position="197"/>
        <end position="220"/>
    </location>
</feature>
<comment type="function">
    <text evidence="1 7">Probably involved in membrane trafficking.</text>
</comment>
<evidence type="ECO:0000256" key="1">
    <source>
        <dbReference type="ARBA" id="ARBA00004003"/>
    </source>
</evidence>
<gene>
    <name evidence="9" type="ORF">V6N12_031617</name>
</gene>
<keyword evidence="7" id="KW-1003">Cell membrane</keyword>
<keyword evidence="10" id="KW-1185">Reference proteome</keyword>
<dbReference type="PANTHER" id="PTHR10687">
    <property type="entry name" value="SECRETORY CARRIER-ASSOCIATED MEMBRANE PROTEIN SCAMP"/>
    <property type="match status" value="1"/>
</dbReference>
<comment type="caution">
    <text evidence="9">The sequence shown here is derived from an EMBL/GenBank/DDBJ whole genome shotgun (WGS) entry which is preliminary data.</text>
</comment>
<protein>
    <recommendedName>
        <fullName evidence="7">Secretory carrier-associated membrane protein</fullName>
        <shortName evidence="7">Secretory carrier membrane protein</shortName>
    </recommendedName>
</protein>
<evidence type="ECO:0000256" key="7">
    <source>
        <dbReference type="RuleBase" id="RU363122"/>
    </source>
</evidence>
<keyword evidence="5 7" id="KW-0472">Membrane</keyword>
<dbReference type="Proteomes" id="UP001472677">
    <property type="component" value="Unassembled WGS sequence"/>
</dbReference>
<feature type="transmembrane region" description="Helical" evidence="7">
    <location>
        <begin position="85"/>
        <end position="103"/>
    </location>
</feature>
<evidence type="ECO:0000313" key="10">
    <source>
        <dbReference type="Proteomes" id="UP001472677"/>
    </source>
</evidence>
<sequence>MADNNPFCPQEEDHVNPFSELKHKERELEAKEAEIRRREEEVKKKEEALARAGVFLDVKNWPAFFPIMHHDIANEIPDYLHRMQYVAFATFLGLALCLFWNVISVSAASLKGAGIGIWFLAVIYLMIGVPGAYFLWYRPLYRACRKDSAFRFGWFFIFYMIHICFCIFAAVAPPIFYQGLSFPGVLSALYVMSRNGYVGIFYLVGFGLFCAETLLSIWVIQRVYRYFRGTGKAAEAKSRAARGTAMAAVS</sequence>
<reference evidence="9 10" key="1">
    <citation type="journal article" date="2024" name="G3 (Bethesda)">
        <title>Genome assembly of Hibiscus sabdariffa L. provides insights into metabolisms of medicinal natural products.</title>
        <authorList>
            <person name="Kim T."/>
        </authorList>
    </citation>
    <scope>NUCLEOTIDE SEQUENCE [LARGE SCALE GENOMIC DNA]</scope>
    <source>
        <strain evidence="9">TK-2024</strain>
        <tissue evidence="9">Old leaves</tissue>
    </source>
</reference>
<feature type="transmembrane region" description="Helical" evidence="7">
    <location>
        <begin position="115"/>
        <end position="137"/>
    </location>
</feature>